<organism evidence="2 3">
    <name type="scientific">Caerostris extrusa</name>
    <name type="common">Bark spider</name>
    <name type="synonym">Caerostris bankana</name>
    <dbReference type="NCBI Taxonomy" id="172846"/>
    <lineage>
        <taxon>Eukaryota</taxon>
        <taxon>Metazoa</taxon>
        <taxon>Ecdysozoa</taxon>
        <taxon>Arthropoda</taxon>
        <taxon>Chelicerata</taxon>
        <taxon>Arachnida</taxon>
        <taxon>Araneae</taxon>
        <taxon>Araneomorphae</taxon>
        <taxon>Entelegynae</taxon>
        <taxon>Araneoidea</taxon>
        <taxon>Araneidae</taxon>
        <taxon>Caerostris</taxon>
    </lineage>
</organism>
<comment type="caution">
    <text evidence="2">The sequence shown here is derived from an EMBL/GenBank/DDBJ whole genome shotgun (WGS) entry which is preliminary data.</text>
</comment>
<evidence type="ECO:0000256" key="1">
    <source>
        <dbReference type="SAM" id="Phobius"/>
    </source>
</evidence>
<evidence type="ECO:0000313" key="2">
    <source>
        <dbReference type="EMBL" id="GIX95345.1"/>
    </source>
</evidence>
<dbReference type="Proteomes" id="UP001054945">
    <property type="component" value="Unassembled WGS sequence"/>
</dbReference>
<evidence type="ECO:0000313" key="3">
    <source>
        <dbReference type="Proteomes" id="UP001054945"/>
    </source>
</evidence>
<dbReference type="AlphaFoldDB" id="A0AAV4PH86"/>
<keyword evidence="1" id="KW-0812">Transmembrane</keyword>
<sequence length="114" mass="13376">MRIDPTCSKSYDDRLIACTESYDNRPTTYSMITIKMSPNYVMPIIVMPIIFTNLCVVLSLWDPRCLEGHSTPNQSEFEMSRQNDIINDARRTIHLHVRKEEKEKTMGMLRYLES</sequence>
<gene>
    <name evidence="2" type="ORF">CEXT_669791</name>
</gene>
<dbReference type="EMBL" id="BPLR01004498">
    <property type="protein sequence ID" value="GIX95345.1"/>
    <property type="molecule type" value="Genomic_DNA"/>
</dbReference>
<keyword evidence="3" id="KW-1185">Reference proteome</keyword>
<reference evidence="2 3" key="1">
    <citation type="submission" date="2021-06" db="EMBL/GenBank/DDBJ databases">
        <title>Caerostris extrusa draft genome.</title>
        <authorList>
            <person name="Kono N."/>
            <person name="Arakawa K."/>
        </authorList>
    </citation>
    <scope>NUCLEOTIDE SEQUENCE [LARGE SCALE GENOMIC DNA]</scope>
</reference>
<protein>
    <submittedName>
        <fullName evidence="2">Uncharacterized protein</fullName>
    </submittedName>
</protein>
<accession>A0AAV4PH86</accession>
<keyword evidence="1" id="KW-1133">Transmembrane helix</keyword>
<proteinExistence type="predicted"/>
<keyword evidence="1" id="KW-0472">Membrane</keyword>
<name>A0AAV4PH86_CAEEX</name>
<feature type="transmembrane region" description="Helical" evidence="1">
    <location>
        <begin position="40"/>
        <end position="61"/>
    </location>
</feature>